<dbReference type="PANTHER" id="PTHR46250">
    <property type="entry name" value="MYB/SANT-LIKE DNA-BINDING DOMAIN PROTEIN-RELATED"/>
    <property type="match status" value="1"/>
</dbReference>
<accession>A0A5A7SIE9</accession>
<reference evidence="1 2" key="1">
    <citation type="submission" date="2019-08" db="EMBL/GenBank/DDBJ databases">
        <title>Draft genome sequences of two oriental melons (Cucumis melo L. var makuwa).</title>
        <authorList>
            <person name="Kwon S.-Y."/>
        </authorList>
    </citation>
    <scope>NUCLEOTIDE SEQUENCE [LARGE SCALE GENOMIC DNA]</scope>
    <source>
        <strain evidence="2">cv. SW 3</strain>
        <tissue evidence="1">Leaf</tissue>
    </source>
</reference>
<dbReference type="AlphaFoldDB" id="A0A5A7SIE9"/>
<dbReference type="OrthoDB" id="618098at2759"/>
<evidence type="ECO:0000313" key="2">
    <source>
        <dbReference type="Proteomes" id="UP000321393"/>
    </source>
</evidence>
<organism evidence="1 2">
    <name type="scientific">Cucumis melo var. makuwa</name>
    <name type="common">Oriental melon</name>
    <dbReference type="NCBI Taxonomy" id="1194695"/>
    <lineage>
        <taxon>Eukaryota</taxon>
        <taxon>Viridiplantae</taxon>
        <taxon>Streptophyta</taxon>
        <taxon>Embryophyta</taxon>
        <taxon>Tracheophyta</taxon>
        <taxon>Spermatophyta</taxon>
        <taxon>Magnoliopsida</taxon>
        <taxon>eudicotyledons</taxon>
        <taxon>Gunneridae</taxon>
        <taxon>Pentapetalae</taxon>
        <taxon>rosids</taxon>
        <taxon>fabids</taxon>
        <taxon>Cucurbitales</taxon>
        <taxon>Cucurbitaceae</taxon>
        <taxon>Benincaseae</taxon>
        <taxon>Cucumis</taxon>
    </lineage>
</organism>
<protein>
    <submittedName>
        <fullName evidence="1">Retrotransposon protein</fullName>
    </submittedName>
</protein>
<comment type="caution">
    <text evidence="1">The sequence shown here is derived from an EMBL/GenBank/DDBJ whole genome shotgun (WGS) entry which is preliminary data.</text>
</comment>
<dbReference type="Proteomes" id="UP000321393">
    <property type="component" value="Unassembled WGS sequence"/>
</dbReference>
<dbReference type="EMBL" id="SSTE01023063">
    <property type="protein sequence ID" value="KAA0025948.1"/>
    <property type="molecule type" value="Genomic_DNA"/>
</dbReference>
<gene>
    <name evidence="1" type="ORF">E6C27_scaffold34G002540</name>
</gene>
<evidence type="ECO:0000313" key="1">
    <source>
        <dbReference type="EMBL" id="KAA0025948.1"/>
    </source>
</evidence>
<sequence length="206" mass="23318">MRSLVVVLALDFQEEKKSWIKEEVENYKGKLIVYLPLSSFRFIACTTSSSRAPKHIWTNKEEAKLVECLVKLVSSNGWRSDNGTFRLGYLAQVQRMMAEKLSGCNIQGVPIIHCQIKALKRIYQAIVEIRGQHAMDLVGTMYTSAYASHPAAKGLLNKTFPYYDDMTYVFGKDRAMEGRSETFAGVGSNVPWDSMVFPLFEDPDDV</sequence>
<name>A0A5A7SIE9_CUCMM</name>
<proteinExistence type="predicted"/>
<dbReference type="PANTHER" id="PTHR46250:SF18">
    <property type="entry name" value="MYB_SANT-LIKE DOMAIN-CONTAINING PROTEIN"/>
    <property type="match status" value="1"/>
</dbReference>